<dbReference type="Pfam" id="PF00395">
    <property type="entry name" value="SLH"/>
    <property type="match status" value="3"/>
</dbReference>
<dbReference type="OrthoDB" id="9783944at2"/>
<organism evidence="3 4">
    <name type="scientific">Caryophanon latum</name>
    <dbReference type="NCBI Taxonomy" id="33977"/>
    <lineage>
        <taxon>Bacteria</taxon>
        <taxon>Bacillati</taxon>
        <taxon>Bacillota</taxon>
        <taxon>Bacilli</taxon>
        <taxon>Bacillales</taxon>
        <taxon>Caryophanaceae</taxon>
        <taxon>Caryophanon</taxon>
    </lineage>
</organism>
<feature type="chain" id="PRO_5008649078" description="SLH domain-containing protein" evidence="1">
    <location>
        <begin position="26"/>
        <end position="210"/>
    </location>
</feature>
<dbReference type="PANTHER" id="PTHR43308">
    <property type="entry name" value="OUTER MEMBRANE PROTEIN ALPHA-RELATED"/>
    <property type="match status" value="1"/>
</dbReference>
<feature type="signal peptide" evidence="1">
    <location>
        <begin position="1"/>
        <end position="25"/>
    </location>
</feature>
<evidence type="ECO:0000259" key="2">
    <source>
        <dbReference type="PROSITE" id="PS51272"/>
    </source>
</evidence>
<proteinExistence type="predicted"/>
<accession>A0A1C0YFN4</accession>
<feature type="domain" description="SLH" evidence="2">
    <location>
        <begin position="141"/>
        <end position="202"/>
    </location>
</feature>
<dbReference type="PROSITE" id="PS51272">
    <property type="entry name" value="SLH"/>
    <property type="match status" value="2"/>
</dbReference>
<name>A0A1C0YFN4_9BACL</name>
<dbReference type="AlphaFoldDB" id="A0A1C0YFN4"/>
<keyword evidence="1" id="KW-0732">Signal</keyword>
<dbReference type="InterPro" id="IPR051465">
    <property type="entry name" value="Cell_Envelope_Struct_Comp"/>
</dbReference>
<sequence length="210" mass="23295">MKWRNAIVAIAATIIIGASSQPTSAAFTDVDSSQWYATPIEKLARHNIINGYADGSFKPQQQVTRAQAATIIANALRLNKTNVTPPLYRDVTKSNGHYGAIAALTNKEVFENGTQFKPAEPLTRQQMAKILVEAFHLKSSGIVTFTDVSSSNWSYRYIGTLGALGITTTKGEFAPSAPITRAQLAAFIERTIDYKRKDNDQDIWDRWQNW</sequence>
<gene>
    <name evidence="3" type="ORF">A6K76_14695</name>
</gene>
<dbReference type="EMBL" id="MATO01000064">
    <property type="protein sequence ID" value="OCS85980.1"/>
    <property type="molecule type" value="Genomic_DNA"/>
</dbReference>
<feature type="domain" description="SLH" evidence="2">
    <location>
        <begin position="23"/>
        <end position="86"/>
    </location>
</feature>
<dbReference type="Proteomes" id="UP000093482">
    <property type="component" value="Unassembled WGS sequence"/>
</dbReference>
<dbReference type="RefSeq" id="WP_066466161.1">
    <property type="nucleotide sequence ID" value="NZ_MATO01000064.1"/>
</dbReference>
<evidence type="ECO:0000313" key="4">
    <source>
        <dbReference type="Proteomes" id="UP000093482"/>
    </source>
</evidence>
<protein>
    <recommendedName>
        <fullName evidence="2">SLH domain-containing protein</fullName>
    </recommendedName>
</protein>
<dbReference type="PANTHER" id="PTHR43308:SF5">
    <property type="entry name" value="S-LAYER PROTEIN _ PEPTIDOGLYCAN ENDO-BETA-N-ACETYLGLUCOSAMINIDASE"/>
    <property type="match status" value="1"/>
</dbReference>
<comment type="caution">
    <text evidence="3">The sequence shown here is derived from an EMBL/GenBank/DDBJ whole genome shotgun (WGS) entry which is preliminary data.</text>
</comment>
<evidence type="ECO:0000256" key="1">
    <source>
        <dbReference type="SAM" id="SignalP"/>
    </source>
</evidence>
<keyword evidence="4" id="KW-1185">Reference proteome</keyword>
<reference evidence="3 4" key="1">
    <citation type="submission" date="2016-07" db="EMBL/GenBank/DDBJ databases">
        <title>Caryophanon latum genome sequencing.</title>
        <authorList>
            <person name="Verma A."/>
            <person name="Pal Y."/>
            <person name="Krishnamurthi S."/>
        </authorList>
    </citation>
    <scope>NUCLEOTIDE SEQUENCE [LARGE SCALE GENOMIC DNA]</scope>
    <source>
        <strain evidence="3 4">DSM 14151</strain>
    </source>
</reference>
<evidence type="ECO:0000313" key="3">
    <source>
        <dbReference type="EMBL" id="OCS85980.1"/>
    </source>
</evidence>
<dbReference type="InterPro" id="IPR001119">
    <property type="entry name" value="SLH_dom"/>
</dbReference>